<feature type="chain" id="PRO_5006444761" evidence="1">
    <location>
        <begin position="30"/>
        <end position="181"/>
    </location>
</feature>
<evidence type="ECO:0000256" key="1">
    <source>
        <dbReference type="SAM" id="SignalP"/>
    </source>
</evidence>
<dbReference type="EMBL" id="LLYB01000055">
    <property type="protein sequence ID" value="KRR25577.1"/>
    <property type="molecule type" value="Genomic_DNA"/>
</dbReference>
<dbReference type="AlphaFoldDB" id="A0A0R3MZR1"/>
<name>A0A0R3MZR1_9BRAD</name>
<gene>
    <name evidence="2" type="ORF">CQ14_18075</name>
</gene>
<reference evidence="2 3" key="1">
    <citation type="submission" date="2014-03" db="EMBL/GenBank/DDBJ databases">
        <title>Bradyrhizobium valentinum sp. nov., isolated from effective nodules of Lupinus mariae-josephae, a lupine endemic of basic-lime soils in Eastern Spain.</title>
        <authorList>
            <person name="Duran D."/>
            <person name="Rey L."/>
            <person name="Navarro A."/>
            <person name="Busquets A."/>
            <person name="Imperial J."/>
            <person name="Ruiz-Argueso T."/>
        </authorList>
    </citation>
    <scope>NUCLEOTIDE SEQUENCE [LARGE SCALE GENOMIC DNA]</scope>
    <source>
        <strain evidence="2 3">CCBAU 23086</strain>
    </source>
</reference>
<feature type="signal peptide" evidence="1">
    <location>
        <begin position="1"/>
        <end position="29"/>
    </location>
</feature>
<comment type="caution">
    <text evidence="2">The sequence shown here is derived from an EMBL/GenBank/DDBJ whole genome shotgun (WGS) entry which is preliminary data.</text>
</comment>
<sequence>MPPMTHRHARPVMRKVVIITLATVFAVLAAQTASRAAPTFDGLWATSRKDCRDKDGPDSKTFIDLDNVIKDKPAPLVDQYENHCRVDRKAPADDGMVLSTTCFEFWDDYNKGANGRKVTISFRRGQSTRSGSTASPTCFASARAISPRTGNHQGSACSLSPDRRQLFKFARRPHRRSVFPI</sequence>
<accession>A0A0R3MZR1</accession>
<evidence type="ECO:0000313" key="2">
    <source>
        <dbReference type="EMBL" id="KRR25577.1"/>
    </source>
</evidence>
<organism evidence="2 3">
    <name type="scientific">Bradyrhizobium lablabi</name>
    <dbReference type="NCBI Taxonomy" id="722472"/>
    <lineage>
        <taxon>Bacteria</taxon>
        <taxon>Pseudomonadati</taxon>
        <taxon>Pseudomonadota</taxon>
        <taxon>Alphaproteobacteria</taxon>
        <taxon>Hyphomicrobiales</taxon>
        <taxon>Nitrobacteraceae</taxon>
        <taxon>Bradyrhizobium</taxon>
    </lineage>
</organism>
<proteinExistence type="predicted"/>
<dbReference type="Proteomes" id="UP000051660">
    <property type="component" value="Unassembled WGS sequence"/>
</dbReference>
<evidence type="ECO:0000313" key="3">
    <source>
        <dbReference type="Proteomes" id="UP000051660"/>
    </source>
</evidence>
<protein>
    <submittedName>
        <fullName evidence="2">Uncharacterized protein</fullName>
    </submittedName>
</protein>
<keyword evidence="1" id="KW-0732">Signal</keyword>